<evidence type="ECO:0000256" key="3">
    <source>
        <dbReference type="ARBA" id="ARBA00022568"/>
    </source>
</evidence>
<dbReference type="SUPFAM" id="SSF81660">
    <property type="entry name" value="Metal cation-transporting ATPase, ATP-binding domain N"/>
    <property type="match status" value="1"/>
</dbReference>
<dbReference type="InterPro" id="IPR004014">
    <property type="entry name" value="ATPase_P-typ_cation-transptr_N"/>
</dbReference>
<evidence type="ECO:0000256" key="13">
    <source>
        <dbReference type="RuleBase" id="RU361146"/>
    </source>
</evidence>
<accession>A0A9X0A4A2</accession>
<evidence type="ECO:0000259" key="15">
    <source>
        <dbReference type="Pfam" id="PF00122"/>
    </source>
</evidence>
<dbReference type="InterPro" id="IPR008250">
    <property type="entry name" value="ATPase_P-typ_transduc_dom_A_sf"/>
</dbReference>
<reference evidence="18" key="1">
    <citation type="submission" date="2023-01" db="EMBL/GenBank/DDBJ databases">
        <title>Genome assembly of the deep-sea coral Lophelia pertusa.</title>
        <authorList>
            <person name="Herrera S."/>
            <person name="Cordes E."/>
        </authorList>
    </citation>
    <scope>NUCLEOTIDE SEQUENCE</scope>
    <source>
        <strain evidence="18">USNM1676648</strain>
        <tissue evidence="18">Polyp</tissue>
    </source>
</reference>
<dbReference type="GO" id="GO:0046872">
    <property type="term" value="F:metal ion binding"/>
    <property type="evidence" value="ECO:0007669"/>
    <property type="project" value="UniProtKB-KW"/>
</dbReference>
<dbReference type="InterPro" id="IPR006408">
    <property type="entry name" value="P-type_ATPase_IIB"/>
</dbReference>
<evidence type="ECO:0000259" key="17">
    <source>
        <dbReference type="Pfam" id="PF00690"/>
    </source>
</evidence>
<keyword evidence="19" id="KW-1185">Reference proteome</keyword>
<dbReference type="GO" id="GO:0005886">
    <property type="term" value="C:plasma membrane"/>
    <property type="evidence" value="ECO:0007669"/>
    <property type="project" value="TreeGrafter"/>
</dbReference>
<dbReference type="InterPro" id="IPR036412">
    <property type="entry name" value="HAD-like_sf"/>
</dbReference>
<dbReference type="Gene3D" id="3.40.50.1000">
    <property type="entry name" value="HAD superfamily/HAD-like"/>
    <property type="match status" value="1"/>
</dbReference>
<keyword evidence="8 13" id="KW-0067">ATP-binding</keyword>
<feature type="transmembrane region" description="Helical" evidence="13">
    <location>
        <begin position="942"/>
        <end position="963"/>
    </location>
</feature>
<name>A0A9X0A4A2_9CNID</name>
<feature type="transmembrane region" description="Helical" evidence="13">
    <location>
        <begin position="350"/>
        <end position="381"/>
    </location>
</feature>
<dbReference type="GO" id="GO:0051480">
    <property type="term" value="P:regulation of cytosolic calcium ion concentration"/>
    <property type="evidence" value="ECO:0007669"/>
    <property type="project" value="TreeGrafter"/>
</dbReference>
<dbReference type="GO" id="GO:0005388">
    <property type="term" value="F:P-type calcium transporter activity"/>
    <property type="evidence" value="ECO:0007669"/>
    <property type="project" value="UniProtKB-EC"/>
</dbReference>
<dbReference type="EC" id="7.2.2.10" evidence="13"/>
<feature type="transmembrane region" description="Helical" evidence="13">
    <location>
        <begin position="791"/>
        <end position="813"/>
    </location>
</feature>
<proteinExistence type="inferred from homology"/>
<feature type="domain" description="Cation-transporting P-type ATPase C-terminal" evidence="16">
    <location>
        <begin position="816"/>
        <end position="993"/>
    </location>
</feature>
<dbReference type="SUPFAM" id="SSF81653">
    <property type="entry name" value="Calcium ATPase, transduction domain A"/>
    <property type="match status" value="1"/>
</dbReference>
<feature type="transmembrane region" description="Helical" evidence="13">
    <location>
        <begin position="904"/>
        <end position="921"/>
    </location>
</feature>
<dbReference type="GO" id="GO:0016887">
    <property type="term" value="F:ATP hydrolysis activity"/>
    <property type="evidence" value="ECO:0007669"/>
    <property type="project" value="InterPro"/>
</dbReference>
<comment type="similarity">
    <text evidence="13">Belongs to the cation transport ATPase (P-type) (TC 3.A.3) family.</text>
</comment>
<evidence type="ECO:0000259" key="16">
    <source>
        <dbReference type="Pfam" id="PF00689"/>
    </source>
</evidence>
<feature type="transmembrane region" description="Helical" evidence="13">
    <location>
        <begin position="864"/>
        <end position="884"/>
    </location>
</feature>
<keyword evidence="5" id="KW-0479">Metal-binding</keyword>
<keyword evidence="3 13" id="KW-0109">Calcium transport</keyword>
<dbReference type="Gene3D" id="1.20.1110.10">
    <property type="entry name" value="Calcium-transporting ATPase, transmembrane domain"/>
    <property type="match status" value="2"/>
</dbReference>
<dbReference type="Pfam" id="PF00690">
    <property type="entry name" value="Cation_ATPase_N"/>
    <property type="match status" value="1"/>
</dbReference>
<keyword evidence="10 13" id="KW-1133">Transmembrane helix</keyword>
<dbReference type="InterPro" id="IPR023214">
    <property type="entry name" value="HAD_sf"/>
</dbReference>
<evidence type="ECO:0000256" key="9">
    <source>
        <dbReference type="ARBA" id="ARBA00022842"/>
    </source>
</evidence>
<dbReference type="Pfam" id="PF13246">
    <property type="entry name" value="Cation_ATPase"/>
    <property type="match status" value="1"/>
</dbReference>
<dbReference type="AlphaFoldDB" id="A0A9X0A4A2"/>
<dbReference type="GO" id="GO:0012505">
    <property type="term" value="C:endomembrane system"/>
    <property type="evidence" value="ECO:0007669"/>
    <property type="project" value="UniProtKB-SubCell"/>
</dbReference>
<dbReference type="Gene3D" id="3.40.1110.10">
    <property type="entry name" value="Calcium-transporting ATPase, cytoplasmic domain N"/>
    <property type="match status" value="1"/>
</dbReference>
<dbReference type="SUPFAM" id="SSF81665">
    <property type="entry name" value="Calcium ATPase, transmembrane domain M"/>
    <property type="match status" value="1"/>
</dbReference>
<protein>
    <recommendedName>
        <fullName evidence="13">Calcium-transporting ATPase</fullName>
        <ecNumber evidence="13">7.2.2.10</ecNumber>
    </recommendedName>
</protein>
<keyword evidence="6 13" id="KW-0547">Nucleotide-binding</keyword>
<evidence type="ECO:0000256" key="11">
    <source>
        <dbReference type="ARBA" id="ARBA00023065"/>
    </source>
</evidence>
<dbReference type="Proteomes" id="UP001163046">
    <property type="component" value="Unassembled WGS sequence"/>
</dbReference>
<dbReference type="Pfam" id="PF00689">
    <property type="entry name" value="Cation_ATPase_C"/>
    <property type="match status" value="1"/>
</dbReference>
<evidence type="ECO:0000256" key="7">
    <source>
        <dbReference type="ARBA" id="ARBA00022837"/>
    </source>
</evidence>
<dbReference type="Pfam" id="PF00122">
    <property type="entry name" value="E1-E2_ATPase"/>
    <property type="match status" value="1"/>
</dbReference>
<dbReference type="PRINTS" id="PR00119">
    <property type="entry name" value="CATATPASE"/>
</dbReference>
<keyword evidence="2 13" id="KW-0813">Transport</keyword>
<evidence type="ECO:0000256" key="14">
    <source>
        <dbReference type="SAM" id="MobiDB-lite"/>
    </source>
</evidence>
<dbReference type="Gene3D" id="2.70.150.10">
    <property type="entry name" value="Calcium-transporting ATPase, cytoplasmic transduction domain A"/>
    <property type="match status" value="1"/>
</dbReference>
<keyword evidence="4 13" id="KW-0812">Transmembrane</keyword>
<keyword evidence="9" id="KW-0460">Magnesium</keyword>
<keyword evidence="12 13" id="KW-0472">Membrane</keyword>
<dbReference type="InterPro" id="IPR001757">
    <property type="entry name" value="P_typ_ATPase"/>
</dbReference>
<keyword evidence="11 13" id="KW-0406">Ion transport</keyword>
<dbReference type="InterPro" id="IPR006068">
    <property type="entry name" value="ATPase_P-typ_cation-transptr_C"/>
</dbReference>
<feature type="transmembrane region" description="Helical" evidence="13">
    <location>
        <begin position="96"/>
        <end position="115"/>
    </location>
</feature>
<dbReference type="InterPro" id="IPR059000">
    <property type="entry name" value="ATPase_P-type_domA"/>
</dbReference>
<dbReference type="InterPro" id="IPR023298">
    <property type="entry name" value="ATPase_P-typ_TM_dom_sf"/>
</dbReference>
<feature type="transmembrane region" description="Helical" evidence="13">
    <location>
        <begin position="975"/>
        <end position="996"/>
    </location>
</feature>
<feature type="region of interest" description="Disordered" evidence="14">
    <location>
        <begin position="1040"/>
        <end position="1060"/>
    </location>
</feature>
<keyword evidence="7 13" id="KW-0106">Calcium</keyword>
<feature type="domain" description="Cation-transporting P-type ATPase N-terminal" evidence="17">
    <location>
        <begin position="41"/>
        <end position="108"/>
    </location>
</feature>
<evidence type="ECO:0000313" key="19">
    <source>
        <dbReference type="Proteomes" id="UP001163046"/>
    </source>
</evidence>
<evidence type="ECO:0000256" key="12">
    <source>
        <dbReference type="ARBA" id="ARBA00023136"/>
    </source>
</evidence>
<organism evidence="18 19">
    <name type="scientific">Desmophyllum pertusum</name>
    <dbReference type="NCBI Taxonomy" id="174260"/>
    <lineage>
        <taxon>Eukaryota</taxon>
        <taxon>Metazoa</taxon>
        <taxon>Cnidaria</taxon>
        <taxon>Anthozoa</taxon>
        <taxon>Hexacorallia</taxon>
        <taxon>Scleractinia</taxon>
        <taxon>Caryophylliina</taxon>
        <taxon>Caryophylliidae</taxon>
        <taxon>Desmophyllum</taxon>
    </lineage>
</organism>
<dbReference type="SUPFAM" id="SSF56784">
    <property type="entry name" value="HAD-like"/>
    <property type="match status" value="1"/>
</dbReference>
<evidence type="ECO:0000256" key="2">
    <source>
        <dbReference type="ARBA" id="ARBA00022448"/>
    </source>
</evidence>
<dbReference type="NCBIfam" id="TIGR01494">
    <property type="entry name" value="ATPase_P-type"/>
    <property type="match status" value="1"/>
</dbReference>
<dbReference type="PANTHER" id="PTHR24093:SF369">
    <property type="entry name" value="CALCIUM-TRANSPORTING ATPASE"/>
    <property type="match status" value="1"/>
</dbReference>
<dbReference type="GO" id="GO:0005524">
    <property type="term" value="F:ATP binding"/>
    <property type="evidence" value="ECO:0007669"/>
    <property type="project" value="UniProtKB-KW"/>
</dbReference>
<comment type="catalytic activity">
    <reaction evidence="13">
        <text>Ca(2+)(in) + ATP + H2O = Ca(2+)(out) + ADP + phosphate + H(+)</text>
        <dbReference type="Rhea" id="RHEA:18105"/>
        <dbReference type="ChEBI" id="CHEBI:15377"/>
        <dbReference type="ChEBI" id="CHEBI:15378"/>
        <dbReference type="ChEBI" id="CHEBI:29108"/>
        <dbReference type="ChEBI" id="CHEBI:30616"/>
        <dbReference type="ChEBI" id="CHEBI:43474"/>
        <dbReference type="ChEBI" id="CHEBI:456216"/>
        <dbReference type="EC" id="7.2.2.10"/>
    </reaction>
</comment>
<feature type="compositionally biased region" description="Basic and acidic residues" evidence="14">
    <location>
        <begin position="1050"/>
        <end position="1060"/>
    </location>
</feature>
<dbReference type="OrthoDB" id="116380at2759"/>
<evidence type="ECO:0000256" key="4">
    <source>
        <dbReference type="ARBA" id="ARBA00022692"/>
    </source>
</evidence>
<sequence>MADEVDAKFIPDFGNTPKQKLLEVMKGRGAEAVAVIEEKFGSVKNIAHDLHTSVNKGIIGIQEGIRHRQEVFGRNDIPLDPPRSIVNYLLCAMQDWVILILFIGALISVILGAVFPEKCEGQDTFAVAMYEGIGIMTTVVVMILLIAVSDYLKENDFRNLHSKINRERKVKVIRSGKIIEILATDIAVGDLCQLNIGILIPADGVIVQQNELVVNESAFTGQRSMVTKAVDPLVFAGTHVVDGSGKMIVLAVGRHTQMNLKNSQSPTSPSIVTFRAAFPDDEDVNVDSVSFEHKEDTALLQGKINKIQVALGHISIFLALVAILVIIIRFSVHTFSTHRLSFDPSHINEYIRSLIIGVVVLIIAVPEALSLVISTSLAFCVKQMYHDKALVRHVNMLETMGNITNICCNKTGVLTQSRMVVAKSYIGEQSYEGDPRQYKENIPKALFEDLCKAISINTSYLADILQEGEDNIPKQSGNMTDAALLQYLFQFGEYYQSWRDDYPESKFIKVFEFTPDRKCMTTIVDDDQGGYKLYSKGAAEVLLELCTHVVGMKGELKEFSKEDAENLSRDLIDPWQNEGLRILCLTTKDISSEAGENLLNKREREILSGLILQGIVGIEDPVREQVPYAIRQCQKAGITVRMVTGDNVITARSVAVKCGIIKPNDESLVYDGEEFNSYIRDPDKKINSERFNAMWPKLCVLARSKPVDKFMLVKGMMESHVKPAGEIVAVTGSGANDGPVLRMADVGFTMGVAGTDISKEASDVILLNDDFNSIVNAIKWGRHIYHTILKFLQFQFTVCWVAVIIVILGAAIVGRSPLVATQLLWINLIMDTLACFALTRDTPIDDLMKYKPYGRHKPLISRTLLRNVIGHSIFQLAVMFVLIFKGGDLFDIVDGFHPETFCMPTQHTSIVFTTFVFMQLFNEINARMLQERNVFTGIHKNTAFVIIWFGQAVMQVIIVQFFHTAFHVEGMDFDQWMWCLFLGFSELIWAQLIFTIPKDVLPEGCRCVAIGAPKGRGIAYYRSCSRVEQQDSGIVSSLLSPTDEMPPGLDDIREERQPME</sequence>
<comment type="function">
    <text evidence="13">Catalyzes the hydrolysis of ATP coupled with the transport of calcium.</text>
</comment>
<dbReference type="NCBIfam" id="TIGR01517">
    <property type="entry name" value="ATPase-IIB_Ca"/>
    <property type="match status" value="1"/>
</dbReference>
<dbReference type="PANTHER" id="PTHR24093">
    <property type="entry name" value="CATION TRANSPORTING ATPASE"/>
    <property type="match status" value="1"/>
</dbReference>
<comment type="subcellular location">
    <subcellularLocation>
        <location evidence="1">Endomembrane system</location>
        <topology evidence="1">Multi-pass membrane protein</topology>
    </subcellularLocation>
    <subcellularLocation>
        <location evidence="13">Membrane</location>
        <topology evidence="13">Multi-pass membrane protein</topology>
    </subcellularLocation>
</comment>
<gene>
    <name evidence="18" type="primary">ATP2B1_2</name>
    <name evidence="18" type="ORF">OS493_019462</name>
</gene>
<comment type="caution">
    <text evidence="18">The sequence shown here is derived from an EMBL/GenBank/DDBJ whole genome shotgun (WGS) entry which is preliminary data.</text>
</comment>
<dbReference type="InterPro" id="IPR023299">
    <property type="entry name" value="ATPase_P-typ_cyto_dom_N"/>
</dbReference>
<evidence type="ECO:0000256" key="6">
    <source>
        <dbReference type="ARBA" id="ARBA00022741"/>
    </source>
</evidence>
<evidence type="ECO:0000256" key="10">
    <source>
        <dbReference type="ARBA" id="ARBA00022989"/>
    </source>
</evidence>
<feature type="transmembrane region" description="Helical" evidence="13">
    <location>
        <begin position="127"/>
        <end position="148"/>
    </location>
</feature>
<evidence type="ECO:0000256" key="1">
    <source>
        <dbReference type="ARBA" id="ARBA00004127"/>
    </source>
</evidence>
<evidence type="ECO:0000313" key="18">
    <source>
        <dbReference type="EMBL" id="KAJ7391329.1"/>
    </source>
</evidence>
<dbReference type="EMBL" id="MU825407">
    <property type="protein sequence ID" value="KAJ7391329.1"/>
    <property type="molecule type" value="Genomic_DNA"/>
</dbReference>
<evidence type="ECO:0000256" key="8">
    <source>
        <dbReference type="ARBA" id="ARBA00022840"/>
    </source>
</evidence>
<evidence type="ECO:0000256" key="5">
    <source>
        <dbReference type="ARBA" id="ARBA00022723"/>
    </source>
</evidence>
<feature type="transmembrane region" description="Helical" evidence="13">
    <location>
        <begin position="309"/>
        <end position="330"/>
    </location>
</feature>
<feature type="transmembrane region" description="Helical" evidence="13">
    <location>
        <begin position="819"/>
        <end position="839"/>
    </location>
</feature>
<feature type="domain" description="P-type ATPase A" evidence="15">
    <location>
        <begin position="167"/>
        <end position="258"/>
    </location>
</feature>